<dbReference type="GO" id="GO:0005525">
    <property type="term" value="F:GTP binding"/>
    <property type="evidence" value="ECO:0007669"/>
    <property type="project" value="UniProtKB-UniRule"/>
</dbReference>
<feature type="domain" description="SRP54-type proteins GTP-binding" evidence="16">
    <location>
        <begin position="209"/>
        <end position="401"/>
    </location>
</feature>
<comment type="function">
    <text evidence="12">Necessary for flagellar biosynthesis. May be involved in translocation of the flagellum.</text>
</comment>
<dbReference type="GO" id="GO:0003924">
    <property type="term" value="F:GTPase activity"/>
    <property type="evidence" value="ECO:0007669"/>
    <property type="project" value="UniProtKB-UniRule"/>
</dbReference>
<evidence type="ECO:0000256" key="11">
    <source>
        <dbReference type="ARBA" id="ARBA00023225"/>
    </source>
</evidence>
<evidence type="ECO:0000259" key="16">
    <source>
        <dbReference type="SMART" id="SM00962"/>
    </source>
</evidence>
<dbReference type="Pfam" id="PF00448">
    <property type="entry name" value="SRP54"/>
    <property type="match status" value="1"/>
</dbReference>
<dbReference type="FunFam" id="3.40.50.300:FF:000695">
    <property type="entry name" value="Flagellar biosynthesis regulator FlhF"/>
    <property type="match status" value="1"/>
</dbReference>
<keyword evidence="8" id="KW-0653">Protein transport</keyword>
<protein>
    <recommendedName>
        <fullName evidence="3 13">Flagellar biosynthesis protein FlhF</fullName>
    </recommendedName>
</protein>
<organism evidence="17 18">
    <name type="scientific">Candidatus Thiodiazotropha taylori</name>
    <dbReference type="NCBI Taxonomy" id="2792791"/>
    <lineage>
        <taxon>Bacteria</taxon>
        <taxon>Pseudomonadati</taxon>
        <taxon>Pseudomonadota</taxon>
        <taxon>Gammaproteobacteria</taxon>
        <taxon>Chromatiales</taxon>
        <taxon>Sedimenticolaceae</taxon>
        <taxon>Candidatus Thiodiazotropha</taxon>
    </lineage>
</organism>
<reference evidence="17 18" key="1">
    <citation type="submission" date="2021-05" db="EMBL/GenBank/DDBJ databases">
        <title>Genetic and Functional Diversity in Clade A Lucinid endosymbionts from the Bahamas.</title>
        <authorList>
            <person name="Giani N.M."/>
            <person name="Engel A.S."/>
            <person name="Campbell B.J."/>
        </authorList>
    </citation>
    <scope>NUCLEOTIDE SEQUENCE [LARGE SCALE GENOMIC DNA]</scope>
    <source>
        <strain evidence="17">LUC16012Gg_MoonRockCtena</strain>
    </source>
</reference>
<feature type="compositionally biased region" description="Basic and acidic residues" evidence="14">
    <location>
        <begin position="87"/>
        <end position="111"/>
    </location>
</feature>
<evidence type="ECO:0000256" key="6">
    <source>
        <dbReference type="ARBA" id="ARBA00022741"/>
    </source>
</evidence>
<dbReference type="Proteomes" id="UP000770889">
    <property type="component" value="Unassembled WGS sequence"/>
</dbReference>
<evidence type="ECO:0000256" key="12">
    <source>
        <dbReference type="ARBA" id="ARBA00025337"/>
    </source>
</evidence>
<evidence type="ECO:0000256" key="2">
    <source>
        <dbReference type="ARBA" id="ARBA00008531"/>
    </source>
</evidence>
<name>A0A944M815_9GAMM</name>
<dbReference type="PANTHER" id="PTHR43134">
    <property type="entry name" value="SIGNAL RECOGNITION PARTICLE RECEPTOR SUBUNIT ALPHA"/>
    <property type="match status" value="1"/>
</dbReference>
<dbReference type="InterPro" id="IPR003593">
    <property type="entry name" value="AAA+_ATPase"/>
</dbReference>
<feature type="region of interest" description="Disordered" evidence="14">
    <location>
        <begin position="81"/>
        <end position="114"/>
    </location>
</feature>
<dbReference type="SMART" id="SM00962">
    <property type="entry name" value="SRP54"/>
    <property type="match status" value="1"/>
</dbReference>
<dbReference type="GO" id="GO:0044781">
    <property type="term" value="P:bacterial-type flagellum organization"/>
    <property type="evidence" value="ECO:0007669"/>
    <property type="project" value="UniProtKB-UniRule"/>
</dbReference>
<keyword evidence="17" id="KW-0966">Cell projection</keyword>
<keyword evidence="11" id="KW-1006">Bacterial flagellum protein export</keyword>
<evidence type="ECO:0000256" key="4">
    <source>
        <dbReference type="ARBA" id="ARBA00022448"/>
    </source>
</evidence>
<keyword evidence="17" id="KW-0282">Flagellum</keyword>
<evidence type="ECO:0000256" key="14">
    <source>
        <dbReference type="SAM" id="MobiDB-lite"/>
    </source>
</evidence>
<dbReference type="InterPro" id="IPR020006">
    <property type="entry name" value="FlhF"/>
</dbReference>
<keyword evidence="9" id="KW-0342">GTP-binding</keyword>
<dbReference type="InterPro" id="IPR047040">
    <property type="entry name" value="FlhF__GTPase_dom"/>
</dbReference>
<sequence>MKIRRFFASDMRQALRQVRDALGADAVILSNKSVQGGIELVAAVDYDESAFNATQPSSMETARQPLADDNATLSAAARTAYLDNDADSDRSPDTNRAYHDSRPQHGQDQPRVEWSQDPVLREMRREMQALRRMMENELSELTWRDLGHRRPQTQDLIRRLMGSGLDANHCKELAYRVEDAETPEQAWHLALNQLNGEIPIVEGDLLDQGGTLALVGPTGVGKTTTIAKLAARFCLRHGNRHLALISADSYRIGAQEQLQNYGRILDVPVRSVTSAEELNSALHAFAEKRLVLIDTAGMGQRDLKLTERLALLKKGNHPVKSLLTLSATTQRSALSHAIRAFDLVKPIGVVLTKMDEAASLGGVVSSLLEAKLPLGFVTDGQRVPEDIKIAQAGRVVRQLVELSELVGERPDEEYLAMAFGGMNEYAHV</sequence>
<evidence type="ECO:0000256" key="3">
    <source>
        <dbReference type="ARBA" id="ARBA00014919"/>
    </source>
</evidence>
<dbReference type="GO" id="GO:0005047">
    <property type="term" value="F:signal recognition particle binding"/>
    <property type="evidence" value="ECO:0007669"/>
    <property type="project" value="TreeGrafter"/>
</dbReference>
<dbReference type="PANTHER" id="PTHR43134:SF3">
    <property type="entry name" value="FLAGELLAR BIOSYNTHESIS PROTEIN FLHF"/>
    <property type="match status" value="1"/>
</dbReference>
<dbReference type="GO" id="GO:0005886">
    <property type="term" value="C:plasma membrane"/>
    <property type="evidence" value="ECO:0007669"/>
    <property type="project" value="UniProtKB-SubCell"/>
</dbReference>
<dbReference type="InterPro" id="IPR027417">
    <property type="entry name" value="P-loop_NTPase"/>
</dbReference>
<feature type="domain" description="AAA+ ATPase" evidence="15">
    <location>
        <begin position="208"/>
        <end position="351"/>
    </location>
</feature>
<evidence type="ECO:0000256" key="13">
    <source>
        <dbReference type="NCBIfam" id="TIGR03499"/>
    </source>
</evidence>
<dbReference type="GO" id="GO:0015031">
    <property type="term" value="P:protein transport"/>
    <property type="evidence" value="ECO:0007669"/>
    <property type="project" value="UniProtKB-KW"/>
</dbReference>
<comment type="caution">
    <text evidence="17">The sequence shown here is derived from an EMBL/GenBank/DDBJ whole genome shotgun (WGS) entry which is preliminary data.</text>
</comment>
<keyword evidence="6" id="KW-0547">Nucleotide-binding</keyword>
<dbReference type="NCBIfam" id="TIGR03499">
    <property type="entry name" value="FlhF"/>
    <property type="match status" value="1"/>
</dbReference>
<evidence type="ECO:0000256" key="5">
    <source>
        <dbReference type="ARBA" id="ARBA00022475"/>
    </source>
</evidence>
<dbReference type="InterPro" id="IPR000897">
    <property type="entry name" value="SRP54_GTPase_dom"/>
</dbReference>
<evidence type="ECO:0000256" key="1">
    <source>
        <dbReference type="ARBA" id="ARBA00004413"/>
    </source>
</evidence>
<evidence type="ECO:0000313" key="18">
    <source>
        <dbReference type="Proteomes" id="UP000770889"/>
    </source>
</evidence>
<dbReference type="Gene3D" id="3.40.50.300">
    <property type="entry name" value="P-loop containing nucleotide triphosphate hydrolases"/>
    <property type="match status" value="1"/>
</dbReference>
<dbReference type="SMART" id="SM00382">
    <property type="entry name" value="AAA"/>
    <property type="match status" value="1"/>
</dbReference>
<keyword evidence="10" id="KW-0472">Membrane</keyword>
<keyword evidence="5" id="KW-1003">Cell membrane</keyword>
<evidence type="ECO:0000256" key="7">
    <source>
        <dbReference type="ARBA" id="ARBA00022795"/>
    </source>
</evidence>
<accession>A0A944M815</accession>
<evidence type="ECO:0000259" key="15">
    <source>
        <dbReference type="SMART" id="SM00382"/>
    </source>
</evidence>
<keyword evidence="7" id="KW-1005">Bacterial flagellum biogenesis</keyword>
<comment type="similarity">
    <text evidence="2">Belongs to the GTP-binding SRP family.</text>
</comment>
<proteinExistence type="inferred from homology"/>
<dbReference type="SUPFAM" id="SSF52540">
    <property type="entry name" value="P-loop containing nucleoside triphosphate hydrolases"/>
    <property type="match status" value="1"/>
</dbReference>
<dbReference type="AlphaFoldDB" id="A0A944M815"/>
<evidence type="ECO:0000256" key="8">
    <source>
        <dbReference type="ARBA" id="ARBA00022927"/>
    </source>
</evidence>
<dbReference type="EMBL" id="JAHHGM010000005">
    <property type="protein sequence ID" value="MBT2988795.1"/>
    <property type="molecule type" value="Genomic_DNA"/>
</dbReference>
<evidence type="ECO:0000313" key="17">
    <source>
        <dbReference type="EMBL" id="MBT2988795.1"/>
    </source>
</evidence>
<keyword evidence="4" id="KW-0813">Transport</keyword>
<comment type="subcellular location">
    <subcellularLocation>
        <location evidence="1">Cell membrane</location>
        <topology evidence="1">Peripheral membrane protein</topology>
        <orientation evidence="1">Cytoplasmic side</orientation>
    </subcellularLocation>
</comment>
<evidence type="ECO:0000256" key="10">
    <source>
        <dbReference type="ARBA" id="ARBA00023136"/>
    </source>
</evidence>
<keyword evidence="17" id="KW-0969">Cilium</keyword>
<dbReference type="GO" id="GO:0006614">
    <property type="term" value="P:SRP-dependent cotranslational protein targeting to membrane"/>
    <property type="evidence" value="ECO:0007669"/>
    <property type="project" value="UniProtKB-UniRule"/>
</dbReference>
<dbReference type="CDD" id="cd17873">
    <property type="entry name" value="FlhF"/>
    <property type="match status" value="1"/>
</dbReference>
<evidence type="ECO:0000256" key="9">
    <source>
        <dbReference type="ARBA" id="ARBA00023134"/>
    </source>
</evidence>
<gene>
    <name evidence="17" type="primary">flhF</name>
    <name evidence="17" type="ORF">KME65_07490</name>
</gene>